<evidence type="ECO:0000313" key="8">
    <source>
        <dbReference type="EMBL" id="MES1921613.1"/>
    </source>
</evidence>
<evidence type="ECO:0000256" key="1">
    <source>
        <dbReference type="ARBA" id="ARBA00004651"/>
    </source>
</evidence>
<dbReference type="PANTHER" id="PTHR10010">
    <property type="entry name" value="SOLUTE CARRIER FAMILY 34 SODIUM PHOSPHATE , MEMBER 2-RELATED"/>
    <property type="match status" value="1"/>
</dbReference>
<evidence type="ECO:0000256" key="3">
    <source>
        <dbReference type="ARBA" id="ARBA00022475"/>
    </source>
</evidence>
<dbReference type="Proteomes" id="UP001439008">
    <property type="component" value="Unassembled WGS sequence"/>
</dbReference>
<comment type="similarity">
    <text evidence="2">Belongs to the SLC34A transporter family.</text>
</comment>
<keyword evidence="4 7" id="KW-0812">Transmembrane</keyword>
<comment type="caution">
    <text evidence="8">The sequence shown here is derived from an EMBL/GenBank/DDBJ whole genome shotgun (WGS) entry which is preliminary data.</text>
</comment>
<gene>
    <name evidence="8" type="ORF">MHBO_003140</name>
</gene>
<accession>A0ABV2APL3</accession>
<dbReference type="InterPro" id="IPR003841">
    <property type="entry name" value="Na/Pi_transpt"/>
</dbReference>
<dbReference type="EMBL" id="JBDODL010001549">
    <property type="protein sequence ID" value="MES1921613.1"/>
    <property type="molecule type" value="Genomic_DNA"/>
</dbReference>
<feature type="transmembrane region" description="Helical" evidence="7">
    <location>
        <begin position="86"/>
        <end position="104"/>
    </location>
</feature>
<proteinExistence type="inferred from homology"/>
<dbReference type="Pfam" id="PF02690">
    <property type="entry name" value="Na_Pi_cotrans"/>
    <property type="match status" value="1"/>
</dbReference>
<feature type="transmembrane region" description="Helical" evidence="7">
    <location>
        <begin position="124"/>
        <end position="145"/>
    </location>
</feature>
<keyword evidence="3" id="KW-1003">Cell membrane</keyword>
<evidence type="ECO:0000256" key="2">
    <source>
        <dbReference type="ARBA" id="ARBA00005808"/>
    </source>
</evidence>
<keyword evidence="5 7" id="KW-1133">Transmembrane helix</keyword>
<evidence type="ECO:0000256" key="7">
    <source>
        <dbReference type="SAM" id="Phobius"/>
    </source>
</evidence>
<organism evidence="8 9">
    <name type="scientific">Bonamia ostreae</name>
    <dbReference type="NCBI Taxonomy" id="126728"/>
    <lineage>
        <taxon>Eukaryota</taxon>
        <taxon>Sar</taxon>
        <taxon>Rhizaria</taxon>
        <taxon>Endomyxa</taxon>
        <taxon>Ascetosporea</taxon>
        <taxon>Haplosporida</taxon>
        <taxon>Bonamia</taxon>
    </lineage>
</organism>
<evidence type="ECO:0000256" key="4">
    <source>
        <dbReference type="ARBA" id="ARBA00022692"/>
    </source>
</evidence>
<dbReference type="PANTHER" id="PTHR10010:SF46">
    <property type="entry name" value="SODIUM-DEPENDENT PHOSPHATE TRANSPORT PROTEIN 2B"/>
    <property type="match status" value="1"/>
</dbReference>
<feature type="transmembrane region" description="Helical" evidence="7">
    <location>
        <begin position="263"/>
        <end position="281"/>
    </location>
</feature>
<dbReference type="NCBIfam" id="NF037997">
    <property type="entry name" value="Na_Pi_symport"/>
    <property type="match status" value="1"/>
</dbReference>
<protein>
    <submittedName>
        <fullName evidence="8">Uncharacterized protein</fullName>
    </submittedName>
</protein>
<name>A0ABV2APL3_9EUKA</name>
<keyword evidence="6 7" id="KW-0472">Membrane</keyword>
<feature type="transmembrane region" description="Helical" evidence="7">
    <location>
        <begin position="237"/>
        <end position="257"/>
    </location>
</feature>
<comment type="subcellular location">
    <subcellularLocation>
        <location evidence="1">Cell membrane</location>
        <topology evidence="1">Multi-pass membrane protein</topology>
    </subcellularLocation>
</comment>
<feature type="transmembrane region" description="Helical" evidence="7">
    <location>
        <begin position="193"/>
        <end position="216"/>
    </location>
</feature>
<evidence type="ECO:0000256" key="6">
    <source>
        <dbReference type="ARBA" id="ARBA00023136"/>
    </source>
</evidence>
<evidence type="ECO:0000256" key="5">
    <source>
        <dbReference type="ARBA" id="ARBA00022989"/>
    </source>
</evidence>
<keyword evidence="9" id="KW-1185">Reference proteome</keyword>
<sequence>MTTPMVDLIFEVNNCLLHVVSVEGNNLNPKNFFKFCATACAKELCRSGYVYNPNDRNGCPRCFYKNRTLLLGGILKTSKLSDNQSAGIAIAIAIVLIMTTLFLLTKVMSFGLKEQTSSWIKKALLRHAIVGMLVGCLVTMLIQASGITTSSMVPLVALNVITLEQMFPVALGANVGTTITAFFAALGEGEPSGLQIAICHFLFNFFGILVFYPIPYMRSLPLESSRALGYQVSKNRIYGILFILVVFFVIPGALLGLSFAKGGVIVGAVLLYGTLLFVFVWRQIRVRRPQWIPLWCPNVMKPNHREEEEAKEEMYEAKKDFSDNKSLDAMVPTNDNGNGENWELEEGSLRKTNESFNVQSLKLSFQIYLIIEHSKDQNSGAN</sequence>
<reference evidence="8 9" key="1">
    <citation type="journal article" date="2024" name="BMC Biol.">
        <title>Comparative genomics of Ascetosporea gives new insight into the evolutionary basis for animal parasitism in Rhizaria.</title>
        <authorList>
            <person name="Hiltunen Thoren M."/>
            <person name="Onut-Brannstrom I."/>
            <person name="Alfjorden A."/>
            <person name="Peckova H."/>
            <person name="Swords F."/>
            <person name="Hooper C."/>
            <person name="Holzer A.S."/>
            <person name="Bass D."/>
            <person name="Burki F."/>
        </authorList>
    </citation>
    <scope>NUCLEOTIDE SEQUENCE [LARGE SCALE GENOMIC DNA]</scope>
    <source>
        <strain evidence="8">20-A016</strain>
    </source>
</reference>
<evidence type="ECO:0000313" key="9">
    <source>
        <dbReference type="Proteomes" id="UP001439008"/>
    </source>
</evidence>